<dbReference type="InterPro" id="IPR056219">
    <property type="entry name" value="THSD1_D3"/>
</dbReference>
<dbReference type="OrthoDB" id="446173at2759"/>
<dbReference type="PANTHER" id="PTHR16311:SF3">
    <property type="entry name" value="THROMBOSPONDIN TYPE-1 DOMAIN-CONTAINING PROTEIN 1"/>
    <property type="match status" value="1"/>
</dbReference>
<comment type="caution">
    <text evidence="2">The sequence shown here is derived from an EMBL/GenBank/DDBJ whole genome shotgun (WGS) entry which is preliminary data.</text>
</comment>
<feature type="domain" description="THSD1 third Ig-like" evidence="1">
    <location>
        <begin position="3"/>
        <end position="89"/>
    </location>
</feature>
<evidence type="ECO:0000313" key="3">
    <source>
        <dbReference type="Proteomes" id="UP000245119"/>
    </source>
</evidence>
<gene>
    <name evidence="2" type="ORF">C0Q70_05457</name>
</gene>
<dbReference type="GO" id="GO:0071944">
    <property type="term" value="C:cell periphery"/>
    <property type="evidence" value="ECO:0007669"/>
    <property type="project" value="TreeGrafter"/>
</dbReference>
<keyword evidence="3" id="KW-1185">Reference proteome</keyword>
<reference evidence="2 3" key="1">
    <citation type="submission" date="2018-04" db="EMBL/GenBank/DDBJ databases">
        <title>The genome of golden apple snail Pomacea canaliculata provides insight into stress tolerance and invasive adaptation.</title>
        <authorList>
            <person name="Liu C."/>
            <person name="Liu B."/>
            <person name="Ren Y."/>
            <person name="Zhang Y."/>
            <person name="Wang H."/>
            <person name="Li S."/>
            <person name="Jiang F."/>
            <person name="Yin L."/>
            <person name="Zhang G."/>
            <person name="Qian W."/>
            <person name="Fan W."/>
        </authorList>
    </citation>
    <scope>NUCLEOTIDE SEQUENCE [LARGE SCALE GENOMIC DNA]</scope>
    <source>
        <strain evidence="2">SZHN2017</strain>
        <tissue evidence="2">Muscle</tissue>
    </source>
</reference>
<accession>A0A2T7PL85</accession>
<dbReference type="Pfam" id="PF24311">
    <property type="entry name" value="THSD1_D3"/>
    <property type="match status" value="1"/>
</dbReference>
<dbReference type="PANTHER" id="PTHR16311">
    <property type="entry name" value="THROMBOSPONDIN TYPE I DOMAIN-CONTAINING 1"/>
    <property type="match status" value="1"/>
</dbReference>
<proteinExistence type="predicted"/>
<dbReference type="AlphaFoldDB" id="A0A2T7PL85"/>
<protein>
    <recommendedName>
        <fullName evidence="1">THSD1 third Ig-like domain-containing protein</fullName>
    </recommendedName>
</protein>
<evidence type="ECO:0000259" key="1">
    <source>
        <dbReference type="Pfam" id="PF24311"/>
    </source>
</evidence>
<sequence>MQRHIEVTYTQPSCAGAGGKIRLFSLHRSPGSLAAPLQHRYVTEQVVHPDKNTLAFSCSHLNQTVTGYCFVYVTVARLGAVVPQRELCLPFHADAGTATYVTNSTSSRRWRLERVDRVECVLRDVRRGIAQSFPHVQRAAPQARRVFL</sequence>
<dbReference type="EMBL" id="PZQS01000003">
    <property type="protein sequence ID" value="PVD34191.1"/>
    <property type="molecule type" value="Genomic_DNA"/>
</dbReference>
<dbReference type="Proteomes" id="UP000245119">
    <property type="component" value="Linkage Group LG3"/>
</dbReference>
<organism evidence="2 3">
    <name type="scientific">Pomacea canaliculata</name>
    <name type="common">Golden apple snail</name>
    <dbReference type="NCBI Taxonomy" id="400727"/>
    <lineage>
        <taxon>Eukaryota</taxon>
        <taxon>Metazoa</taxon>
        <taxon>Spiralia</taxon>
        <taxon>Lophotrochozoa</taxon>
        <taxon>Mollusca</taxon>
        <taxon>Gastropoda</taxon>
        <taxon>Caenogastropoda</taxon>
        <taxon>Architaenioglossa</taxon>
        <taxon>Ampullarioidea</taxon>
        <taxon>Ampullariidae</taxon>
        <taxon>Pomacea</taxon>
    </lineage>
</organism>
<name>A0A2T7PL85_POMCA</name>
<evidence type="ECO:0000313" key="2">
    <source>
        <dbReference type="EMBL" id="PVD34191.1"/>
    </source>
</evidence>
<dbReference type="InterPro" id="IPR038877">
    <property type="entry name" value="THSD1"/>
</dbReference>